<dbReference type="Gene3D" id="3.40.50.1860">
    <property type="match status" value="1"/>
</dbReference>
<dbReference type="PROSITE" id="PS00924">
    <property type="entry name" value="ASP_GLU_RACEMASE_2"/>
    <property type="match status" value="1"/>
</dbReference>
<organism evidence="1">
    <name type="scientific">bioreactor metagenome</name>
    <dbReference type="NCBI Taxonomy" id="1076179"/>
    <lineage>
        <taxon>unclassified sequences</taxon>
        <taxon>metagenomes</taxon>
        <taxon>ecological metagenomes</taxon>
    </lineage>
</organism>
<comment type="caution">
    <text evidence="1">The sequence shown here is derived from an EMBL/GenBank/DDBJ whole genome shotgun (WGS) entry which is preliminary data.</text>
</comment>
<evidence type="ECO:0000313" key="1">
    <source>
        <dbReference type="EMBL" id="MPN58877.1"/>
    </source>
</evidence>
<dbReference type="AlphaFoldDB" id="A0A645J659"/>
<accession>A0A645J659</accession>
<name>A0A645J659_9ZZZZ</name>
<reference evidence="1" key="1">
    <citation type="submission" date="2019-08" db="EMBL/GenBank/DDBJ databases">
        <authorList>
            <person name="Kucharzyk K."/>
            <person name="Murdoch R.W."/>
            <person name="Higgins S."/>
            <person name="Loffler F."/>
        </authorList>
    </citation>
    <scope>NUCLEOTIDE SEQUENCE</scope>
</reference>
<evidence type="ECO:0008006" key="2">
    <source>
        <dbReference type="Google" id="ProtNLM"/>
    </source>
</evidence>
<dbReference type="SUPFAM" id="SSF53681">
    <property type="entry name" value="Aspartate/glutamate racemase"/>
    <property type="match status" value="1"/>
</dbReference>
<dbReference type="InterPro" id="IPR001920">
    <property type="entry name" value="Asp/Glu_race"/>
</dbReference>
<dbReference type="GO" id="GO:0016855">
    <property type="term" value="F:racemase and epimerase activity, acting on amino acids and derivatives"/>
    <property type="evidence" value="ECO:0007669"/>
    <property type="project" value="InterPro"/>
</dbReference>
<sequence length="165" mass="18675">MVTMMQKHRESNPGIKMKGVILGCTHYPYLLDTLVRVTEELRRFEEQGTKVFAGLIDDKMEFVDPAVNTAKETYLALKEADLLKRSNNKGKLNAFISVPSKELPDSVTDGAGNLLFNFKYGRDTGSEKSAVTVVPFSKENINRENLTRIKERLPFSYSLIEKNLN</sequence>
<dbReference type="EMBL" id="VSSQ01132172">
    <property type="protein sequence ID" value="MPN58877.1"/>
    <property type="molecule type" value="Genomic_DNA"/>
</dbReference>
<proteinExistence type="predicted"/>
<dbReference type="InterPro" id="IPR033134">
    <property type="entry name" value="Asp/Glu_racemase_AS_2"/>
</dbReference>
<gene>
    <name evidence="1" type="ORF">SDC9_206593</name>
</gene>
<protein>
    <recommendedName>
        <fullName evidence="2">Glutamate racemase</fullName>
    </recommendedName>
</protein>